<dbReference type="Pfam" id="PF02260">
    <property type="entry name" value="FATC"/>
    <property type="match status" value="1"/>
</dbReference>
<evidence type="ECO:0000256" key="13">
    <source>
        <dbReference type="ARBA" id="ARBA00047899"/>
    </source>
</evidence>
<evidence type="ECO:0000256" key="4">
    <source>
        <dbReference type="ARBA" id="ARBA00022527"/>
    </source>
</evidence>
<dbReference type="PANTHER" id="PTHR11139:SF68">
    <property type="entry name" value="DNA-DEPENDENT PROTEIN KINASE CATALYTIC SUBUNIT"/>
    <property type="match status" value="1"/>
</dbReference>
<dbReference type="PROSITE" id="PS50290">
    <property type="entry name" value="PI3_4_KINASE_3"/>
    <property type="match status" value="1"/>
</dbReference>
<evidence type="ECO:0000256" key="1">
    <source>
        <dbReference type="ARBA" id="ARBA00004604"/>
    </source>
</evidence>
<evidence type="ECO:0000313" key="18">
    <source>
        <dbReference type="EMBL" id="KAG0273288.1"/>
    </source>
</evidence>
<dbReference type="GO" id="GO:0004677">
    <property type="term" value="F:DNA-dependent protein kinase activity"/>
    <property type="evidence" value="ECO:0007669"/>
    <property type="project" value="InterPro"/>
</dbReference>
<dbReference type="Pfam" id="PF20500">
    <property type="entry name" value="DNA-PKcs_N"/>
    <property type="match status" value="1"/>
</dbReference>
<protein>
    <recommendedName>
        <fullName evidence="3">DNA-dependent protein kinase catalytic subunit</fullName>
        <ecNumber evidence="2">2.7.11.1</ecNumber>
    </recommendedName>
</protein>
<dbReference type="CDD" id="cd05172">
    <property type="entry name" value="PIKKc_DNA-PK"/>
    <property type="match status" value="1"/>
</dbReference>
<dbReference type="SUPFAM" id="SSF56112">
    <property type="entry name" value="Protein kinase-like (PK-like)"/>
    <property type="match status" value="1"/>
</dbReference>
<reference evidence="18" key="1">
    <citation type="journal article" date="2020" name="Fungal Divers.">
        <title>Resolving the Mortierellaceae phylogeny through synthesis of multi-gene phylogenetics and phylogenomics.</title>
        <authorList>
            <person name="Vandepol N."/>
            <person name="Liber J."/>
            <person name="Desiro A."/>
            <person name="Na H."/>
            <person name="Kennedy M."/>
            <person name="Barry K."/>
            <person name="Grigoriev I.V."/>
            <person name="Miller A.N."/>
            <person name="O'Donnell K."/>
            <person name="Stajich J.E."/>
            <person name="Bonito G."/>
        </authorList>
    </citation>
    <scope>NUCLEOTIDE SEQUENCE</scope>
    <source>
        <strain evidence="18">NRRL 28262</strain>
    </source>
</reference>
<evidence type="ECO:0000256" key="11">
    <source>
        <dbReference type="ARBA" id="ARBA00023204"/>
    </source>
</evidence>
<evidence type="ECO:0000256" key="15">
    <source>
        <dbReference type="SAM" id="MobiDB-lite"/>
    </source>
</evidence>
<evidence type="ECO:0000256" key="10">
    <source>
        <dbReference type="ARBA" id="ARBA00022840"/>
    </source>
</evidence>
<evidence type="ECO:0000256" key="8">
    <source>
        <dbReference type="ARBA" id="ARBA00022763"/>
    </source>
</evidence>
<dbReference type="Gene3D" id="3.30.1010.10">
    <property type="entry name" value="Phosphatidylinositol 3-kinase Catalytic Subunit, Chain A, domain 4"/>
    <property type="match status" value="1"/>
</dbReference>
<dbReference type="SUPFAM" id="SSF48371">
    <property type="entry name" value="ARM repeat"/>
    <property type="match status" value="2"/>
</dbReference>
<dbReference type="InterPro" id="IPR056362">
    <property type="entry name" value="AtuA-like_ferredoxin_dom"/>
</dbReference>
<evidence type="ECO:0000256" key="2">
    <source>
        <dbReference type="ARBA" id="ARBA00012513"/>
    </source>
</evidence>
<evidence type="ECO:0000259" key="16">
    <source>
        <dbReference type="PROSITE" id="PS50290"/>
    </source>
</evidence>
<dbReference type="InterPro" id="IPR000403">
    <property type="entry name" value="PI3/4_kinase_cat_dom"/>
</dbReference>
<dbReference type="InterPro" id="IPR016024">
    <property type="entry name" value="ARM-type_fold"/>
</dbReference>
<evidence type="ECO:0000256" key="5">
    <source>
        <dbReference type="ARBA" id="ARBA00022553"/>
    </source>
</evidence>
<feature type="domain" description="FATC" evidence="17">
    <location>
        <begin position="4077"/>
        <end position="4109"/>
    </location>
</feature>
<dbReference type="InterPro" id="IPR003151">
    <property type="entry name" value="PIK-rel_kinase_FAT"/>
</dbReference>
<keyword evidence="5" id="KW-0597">Phosphoprotein</keyword>
<comment type="subcellular location">
    <subcellularLocation>
        <location evidence="1">Nucleus</location>
        <location evidence="1">Nucleolus</location>
    </subcellularLocation>
</comment>
<dbReference type="InterPro" id="IPR003152">
    <property type="entry name" value="FATC_dom"/>
</dbReference>
<dbReference type="Pfam" id="PF00454">
    <property type="entry name" value="PI3_PI4_kinase"/>
    <property type="match status" value="1"/>
</dbReference>
<evidence type="ECO:0000256" key="7">
    <source>
        <dbReference type="ARBA" id="ARBA00022741"/>
    </source>
</evidence>
<dbReference type="SMART" id="SM01344">
    <property type="entry name" value="NUC194"/>
    <property type="match status" value="1"/>
</dbReference>
<keyword evidence="7" id="KW-0547">Nucleotide-binding</keyword>
<name>A0AAD4DCE6_9FUNG</name>
<evidence type="ECO:0000256" key="3">
    <source>
        <dbReference type="ARBA" id="ARBA00018077"/>
    </source>
</evidence>
<comment type="catalytic activity">
    <reaction evidence="13">
        <text>L-threonyl-[protein] + ATP = O-phospho-L-threonyl-[protein] + ADP + H(+)</text>
        <dbReference type="Rhea" id="RHEA:46608"/>
        <dbReference type="Rhea" id="RHEA-COMP:11060"/>
        <dbReference type="Rhea" id="RHEA-COMP:11605"/>
        <dbReference type="ChEBI" id="CHEBI:15378"/>
        <dbReference type="ChEBI" id="CHEBI:30013"/>
        <dbReference type="ChEBI" id="CHEBI:30616"/>
        <dbReference type="ChEBI" id="CHEBI:61977"/>
        <dbReference type="ChEBI" id="CHEBI:456216"/>
        <dbReference type="EC" id="2.7.11.1"/>
    </reaction>
</comment>
<dbReference type="EMBL" id="JAAAIL010000770">
    <property type="protein sequence ID" value="KAG0273288.1"/>
    <property type="molecule type" value="Genomic_DNA"/>
</dbReference>
<keyword evidence="6" id="KW-0808">Transferase</keyword>
<keyword evidence="11" id="KW-0234">DNA repair</keyword>
<dbReference type="InterPro" id="IPR045581">
    <property type="entry name" value="DNAPKcs_CC5"/>
</dbReference>
<feature type="region of interest" description="Disordered" evidence="15">
    <location>
        <begin position="2104"/>
        <end position="2152"/>
    </location>
</feature>
<dbReference type="Pfam" id="PF20502">
    <property type="entry name" value="DNAPKcs_CC1-2"/>
    <property type="match status" value="1"/>
</dbReference>
<dbReference type="Pfam" id="PF08163">
    <property type="entry name" value="DNAPKcs_CC3"/>
    <property type="match status" value="1"/>
</dbReference>
<evidence type="ECO:0000256" key="14">
    <source>
        <dbReference type="ARBA" id="ARBA00048679"/>
    </source>
</evidence>
<evidence type="ECO:0000313" key="19">
    <source>
        <dbReference type="Proteomes" id="UP001194580"/>
    </source>
</evidence>
<dbReference type="InterPro" id="IPR046803">
    <property type="entry name" value="DNAPKcs_CC1-2"/>
</dbReference>
<keyword evidence="10" id="KW-0067">ATP-binding</keyword>
<dbReference type="SMART" id="SM00146">
    <property type="entry name" value="PI3Kc"/>
    <property type="match status" value="1"/>
</dbReference>
<dbReference type="SMART" id="SM01343">
    <property type="entry name" value="FATC"/>
    <property type="match status" value="1"/>
</dbReference>
<dbReference type="PROSITE" id="PS51190">
    <property type="entry name" value="FATC"/>
    <property type="match status" value="1"/>
</dbReference>
<accession>A0AAD4DCE6</accession>
<dbReference type="InterPro" id="IPR036940">
    <property type="entry name" value="PI3/4_kinase_cat_sf"/>
</dbReference>
<dbReference type="InterPro" id="IPR037706">
    <property type="entry name" value="DNA-PK_dom"/>
</dbReference>
<organism evidence="18 19">
    <name type="scientific">Linnemannia exigua</name>
    <dbReference type="NCBI Taxonomy" id="604196"/>
    <lineage>
        <taxon>Eukaryota</taxon>
        <taxon>Fungi</taxon>
        <taxon>Fungi incertae sedis</taxon>
        <taxon>Mucoromycota</taxon>
        <taxon>Mortierellomycotina</taxon>
        <taxon>Mortierellomycetes</taxon>
        <taxon>Mortierellales</taxon>
        <taxon>Mortierellaceae</taxon>
        <taxon>Linnemannia</taxon>
    </lineage>
</organism>
<dbReference type="PANTHER" id="PTHR11139">
    <property type="entry name" value="ATAXIA TELANGIECTASIA MUTATED ATM -RELATED"/>
    <property type="match status" value="1"/>
</dbReference>
<keyword evidence="19" id="KW-1185">Reference proteome</keyword>
<feature type="domain" description="PI3K/PI4K catalytic" evidence="16">
    <location>
        <begin position="3703"/>
        <end position="4029"/>
    </location>
</feature>
<dbReference type="GO" id="GO:0005730">
    <property type="term" value="C:nucleolus"/>
    <property type="evidence" value="ECO:0007669"/>
    <property type="project" value="UniProtKB-SubCell"/>
</dbReference>
<dbReference type="InterPro" id="IPR046804">
    <property type="entry name" value="DNA-PKcs_N"/>
</dbReference>
<keyword evidence="9" id="KW-0418">Kinase</keyword>
<comment type="catalytic activity">
    <reaction evidence="14">
        <text>L-seryl-[protein] + ATP = O-phospho-L-seryl-[protein] + ADP + H(+)</text>
        <dbReference type="Rhea" id="RHEA:17989"/>
        <dbReference type="Rhea" id="RHEA-COMP:9863"/>
        <dbReference type="Rhea" id="RHEA-COMP:11604"/>
        <dbReference type="ChEBI" id="CHEBI:15378"/>
        <dbReference type="ChEBI" id="CHEBI:29999"/>
        <dbReference type="ChEBI" id="CHEBI:30616"/>
        <dbReference type="ChEBI" id="CHEBI:83421"/>
        <dbReference type="ChEBI" id="CHEBI:456216"/>
        <dbReference type="EC" id="2.7.11.1"/>
    </reaction>
</comment>
<dbReference type="GO" id="GO:0000723">
    <property type="term" value="P:telomere maintenance"/>
    <property type="evidence" value="ECO:0007669"/>
    <property type="project" value="TreeGrafter"/>
</dbReference>
<dbReference type="Proteomes" id="UP001194580">
    <property type="component" value="Unassembled WGS sequence"/>
</dbReference>
<dbReference type="Pfam" id="PF02259">
    <property type="entry name" value="FAT"/>
    <property type="match status" value="1"/>
</dbReference>
<comment type="caution">
    <text evidence="18">The sequence shown here is derived from an EMBL/GenBank/DDBJ whole genome shotgun (WGS) entry which is preliminary data.</text>
</comment>
<keyword evidence="8" id="KW-0227">DNA damage</keyword>
<dbReference type="InterPro" id="IPR018936">
    <property type="entry name" value="PI3/4_kinase_CS"/>
</dbReference>
<dbReference type="EC" id="2.7.11.1" evidence="2"/>
<dbReference type="GO" id="GO:0005524">
    <property type="term" value="F:ATP binding"/>
    <property type="evidence" value="ECO:0007669"/>
    <property type="project" value="UniProtKB-KW"/>
</dbReference>
<dbReference type="InterPro" id="IPR011009">
    <property type="entry name" value="Kinase-like_dom_sf"/>
</dbReference>
<evidence type="ECO:0000256" key="12">
    <source>
        <dbReference type="ARBA" id="ARBA00023242"/>
    </source>
</evidence>
<dbReference type="PROSITE" id="PS00916">
    <property type="entry name" value="PI3_4_KINASE_2"/>
    <property type="match status" value="1"/>
</dbReference>
<dbReference type="GO" id="GO:0035556">
    <property type="term" value="P:intracellular signal transduction"/>
    <property type="evidence" value="ECO:0007669"/>
    <property type="project" value="UniProtKB-ARBA"/>
</dbReference>
<evidence type="ECO:0000256" key="6">
    <source>
        <dbReference type="ARBA" id="ARBA00022679"/>
    </source>
</evidence>
<evidence type="ECO:0000256" key="9">
    <source>
        <dbReference type="ARBA" id="ARBA00022777"/>
    </source>
</evidence>
<dbReference type="GO" id="GO:0006303">
    <property type="term" value="P:double-strand break repair via nonhomologous end joining"/>
    <property type="evidence" value="ECO:0007669"/>
    <property type="project" value="InterPro"/>
</dbReference>
<dbReference type="Gene3D" id="1.10.1070.11">
    <property type="entry name" value="Phosphatidylinositol 3-/4-kinase, catalytic domain"/>
    <property type="match status" value="1"/>
</dbReference>
<sequence length="4109" mass="464137">NEYPPALPAAPLPAGHASEETVLVPLIRIAYARSGDKGDTANVGVIARDPKFYPYINQQLTAESVREYMAHLAQGKVARYELPGIQALNFVLTRSLGGGGLSSLNLDRQGKSYGQMLLSYKVKVPKGLLSSFSPLDHIRLTLVELIDEMNDSNPDNVDSQAAATNICNIALSDLREDELDMATSLLFNPDKGILYFLRKSLDKNVHGNAKVTFLEFTAEYLSRAAKVKRASMLPIKIMLSSCTSLIDPEALDIAGLFSKCYTAYATQQTKMGGTVKAEVLEVLGMVARYFPTIATERQESIVRWCLNTVETQLSAGGKQELSLVAGAIIGLDNCLYSFSESASSKVPTILRFIKTLVNVPEDLSRYAAPVAALDLFAHHIHLFRSLLIDIYEWMYQRIAGYCEHTHDKMSKCGYNSLDVFLQEIANVLTTSPITEKEYHCFMFFTTNFNQIISMEVVSTLAQYKAMSVAIRGYGYFAAPCKHIAPDQLHKLLAHLLKKSAFLVSSNTNEGIDGSTSHLAAFITAYTFVAQVYDEIPELLMTALNQMANVAIVNFAKLSYYNRIDCTIAIERLLVMLFNKGEGVLRGFFDKFSYKLLVFTSSDISRSLADLLKGGRQPISPENIPHSYTVYLFLWRNLFKPNALSKDLKKKYTEIPDVDQERFLRIIYGSTMESFKRLVSLLNLSVSDIEVPADKETENEDDSTAESRLLDADSDASMELVSKVPISGDVAKMQANCAKDFVIFQNLTEFWQLFLPEIRPDLFGRWTYVIGNTLIELSARHPLVSGFYKMFAACLQVCQKISLFKAGVTPSRHVKLTIGDYSHFTQVEDEPVESQRAAALFQKYIREVLARLEQYKDDLLASCLHLVLSSPSALTDSNSIIAPIQLALKLGLGYFPLASIGLDAVERWIDTVDREQNSWFAQVLPCLNEYLLVQVPTSGDGDGPEGSAFKSRKDRPGKTLTAYTKMVNNVFMLGSSSQLQSMKDLQLRILRLLGRQAEYNKLILDRRSARSNDKKAVSNLLAWDPEPRVKFKIPFQEMKTELQLGSSAFRARSSQDMKSSPFHRIYLKVFPALLRLAVDVDQVPQSLYRPLISQLIHWLTISSQYENPETIALLSCCMDAACDTLGPLRDYGAECLGEFVKWSIKQSGTSSSSVNVKSLLKRTYSLASHSNPTKRLGAALIVNRIYRIFREEATLVNQFTLELLYWMLFGLRLAEGDHAGLGTRQQTYLAITHLQRIIQVKASLFLKDSRDRRRFPNHEGATLDTVVEWLLNETSQPEVEYTRVCRLLFDSFVKLLPHASTPGSWIGAKLSQDSKFISNLYRGTGYSSETFADPTVYQKWSAQLASNLSNYIWLLNHPGSSEQLLTQLKSGTIMTACGKFLEKCLLFSRALERDELTTPLTATERRQITDQNFLTVRRVISFVSLVASRDLERGGSSLVEGLKASGLLGTNFSAVFAACLFNPDSIGNEELLKSGDETKQLKTELEVGLKVVKKLPSNLLQHFGKVLRDTITAGSLIPLAPSPNLKGRDPVKCKAALDGIELVQKCGLLGDMFDGSSNKSAQFITSLYETFMEVQSTQDPLWVSFCSALLRLSMADSQCRQKLWRYLLDPENAEQAKLTYLKYADDINRTLAIYFSDLTPLLARSVKSSPLLMNIWNDFLDYMFSHAELAAEKNMFLDMLTVDYSVLENLVNSLDSDQTPMAIAIWKKVVGLSPRILRMSKSDGFVDYFFKVFQSFFERDPESRQYLALPAMSEAFPILPVFLAYPGARTAEFETTFNRAILNMMPTSSSEYELGSSKFKDYIAALDLLLRALVVSSNTSLFKTLMGVAIRESNHPHMERMQQSIASYALKLPLSKFLETTGYCFEEFFKRTHADIHRRNIIKQILLPILKIVPPLSVTEFFVLNINRIIGVIKQDPPRLTDVDMRRDFIERECCYDLVHVMYMRLPSESVNTKESRIVDAFAKGKVVTGKELTVEVFKTANAAKFKQDSTSMTPEAAALREDYKRAAYNALAAAILCTQRKEDFFRQFLFRDNDAKKEYVWENIVDLTAVYHFEQVLSSALVKTRLSDLRSRSLSPNKTLSTKFQYMSSQYLRDSSLSQSVGMVDDGSVFSDQGPSDGGQGVDEFSEAVPVPSAAGTSKDAGGPTDNQTTESEHMLELDAINTNPCMKMILQVISELHGSITPPPKEMAREEGSMPSWMKDMYKKMVDQKTPLNIRLFLAKIVINMPEAFEMYAHSWLRPLMRLVMEGDTFGDAMNYFVQDLCVLIVVWGASVKLENTYEDRVLLLSFLSYLMKNCHHEQRRYLLNNIEVIKGVFENWSNIAIVPTNVIYNNFSNREEKKNITGIQLLGIVLTHDNPPFYNGPEIDLGTLNEATFYEALVRNMGSSPKPVYTSAAEVCGLALAYMKKHNCINEDFADTVTRKLSELVVSVSNPGPKSKGGTVQFLNCLHKVQLNYPEMTDAFGLRLLFLFPQLLGEERTLTLEILAGRAQFIPDLFQSLQGLNFLGCLKHKDEGTQFAALSIIYGLWESLKPEQIMYFLDTLVFEFSSHSSMECRKLYYSILMVLFDKSTNTPHVSKALRTQLLRGLGDPSEPIRHTVVEFWYGKNRLPSNTFQRLDQIVRNMYDPQAEDTFLTYATYMLLDPTKKSSDYTEPIFADALPNAKFSDSYSSIDTSWRNTSVMTPLFVHTQQSQPQVTHTQAALADDELRATQSTFEFSMTMDGGAPGIRAQLGGTLNSSSALLFKNPPTQDGAMAPSLFADAPNQKYKRLQYRGLKSDQATQSARFKRVHDARVLTLAQAAVDKELARTKSVSMIRKYRAGDLPDIQIPYADILKPLQRLAELDVEICRMLFSKLVIGLVNQVDSQMVAEEESITYKDGLMNGFRTLLERSSFLSTPFIGSILRICHDYGEADISSDLISKVSIRSSNQHLGIILLEKQIQFSDPRERSNKRQKTGGSNFHDLKRKNWVDLASVYKSIDEKDIFKSIYESKVATTEFTKGAIAAEVVGDYDGAVKIYFDGITKHFANEIHVDDVEQSIWAHGRLECLEHLADWGYLEANMMSDLEQNPLDIWTDDYQDPYLHYFLTSYIKLFDGKREDEMLEPWTAVSPNPLFAFIDEAMSHTARRHVLVTQYQPELALAAIISKDFKQASHYVRRSYERFLSKWSNLHPLSEKPRLHELANLQQIVEMEEFLGSMDEALRAAPTDPLGSLLTRWERRYPGKTTDTMITWNNIIEDRRLMVQRLEEALPYSRKQEAMVMNHQVRNFLQMSAASRDQGNFYVANNCITAMKHLSAPKFDIYQSQLKLSLSKAAAELDRTVKTDILIEAMVSFEDYSRKAKDLDATQAVGLKLLGSRSYGLLHDLIVDDEGVYDHLKTSEWSQQVLRSHGSGVDLSQELQKRGIECLQTAATAEAGEHMTKKLRLTTANYCDKILRNHENLEEKGDMAMTEQDLIVYAQLLIRDTLLSMRDEEHGATELFPRLLQIIEIYPSTQKSFTELIAKQYPNALYYPLTISAENYSFERDAAGERRRAEFIKLKREIASPLKEDFIFELRRLTNPEHLLKDWLEQTLILFPNKAKNAEQIMTLYQDLRRLMLDSSDHRLGVIAKGFASRMGPKMDSLCGKTGQKLAVMSNKDFNNNIIKLVRGEIQNVRELPKKSDADLLKSYSPWLSTFQALDYPNESIDIPGQYSGASPPTQIATIQRFDQRLLVMSSIRKPKRLSILGSDEKEHLFLVKGGEDLRLDQRVQQLFSLMNDLMLKDPQCQQQNISVGTYKVIPMSGSLGILEWVDNTKPLRHCIEGELPNKDGWRRAQEQHSRFVASFKGDMNGYHNLFIQGTRDKVVRHMENLHSHFREDLLRQSIVRLAASPEAFLMLRSEFAKSLAAVNICSYILGIGDRHLENFLVNLSTGCLIPIDFGHAFGSATEALPVPELAPFRLTRQLEAFLNPLGSKGLLEHPMVCIMKALQSKRDVILNTMDIFVKEPLLDWRKHAINQAREQKKRGGDMASFEIDEESVAPPAWYLQQKMGIARKKLEGYNPAHLTAAELKLGHANKEFLPMLVKTTMGDKQVNERARQGKVCTSVQAQVECLIDMATDLDILGRAWIGWMPWV</sequence>
<evidence type="ECO:0000259" key="17">
    <source>
        <dbReference type="PROSITE" id="PS51190"/>
    </source>
</evidence>
<proteinExistence type="predicted"/>
<keyword evidence="12" id="KW-0539">Nucleus</keyword>
<dbReference type="InterPro" id="IPR012582">
    <property type="entry name" value="DNAPKcs_CC3"/>
</dbReference>
<gene>
    <name evidence="18" type="ORF">BGZ95_010901</name>
</gene>
<dbReference type="InterPro" id="IPR050517">
    <property type="entry name" value="DDR_Repair_Kinase"/>
</dbReference>
<feature type="non-terminal residue" evidence="18">
    <location>
        <position position="4109"/>
    </location>
</feature>
<dbReference type="Pfam" id="PF19704">
    <property type="entry name" value="DNAPKcs_CC5"/>
    <property type="match status" value="2"/>
</dbReference>
<dbReference type="Pfam" id="PF23544">
    <property type="entry name" value="AtuA_ferredoxin"/>
    <property type="match status" value="1"/>
</dbReference>
<keyword evidence="4" id="KW-0723">Serine/threonine-protein kinase</keyword>